<organism evidence="1">
    <name type="scientific">uncultured Friedmanniella sp</name>
    <dbReference type="NCBI Taxonomy" id="335381"/>
    <lineage>
        <taxon>Bacteria</taxon>
        <taxon>Bacillati</taxon>
        <taxon>Actinomycetota</taxon>
        <taxon>Actinomycetes</taxon>
        <taxon>Propionibacteriales</taxon>
        <taxon>Nocardioidaceae</taxon>
        <taxon>Friedmanniella</taxon>
        <taxon>environmental samples</taxon>
    </lineage>
</organism>
<dbReference type="AlphaFoldDB" id="A0A6J4L0L1"/>
<name>A0A6J4L0L1_9ACTN</name>
<dbReference type="EMBL" id="CADCTS010000369">
    <property type="protein sequence ID" value="CAA9319986.1"/>
    <property type="molecule type" value="Genomic_DNA"/>
</dbReference>
<accession>A0A6J4L0L1</accession>
<reference evidence="1" key="1">
    <citation type="submission" date="2020-02" db="EMBL/GenBank/DDBJ databases">
        <authorList>
            <person name="Meier V. D."/>
        </authorList>
    </citation>
    <scope>NUCLEOTIDE SEQUENCE</scope>
    <source>
        <strain evidence="1">AVDCRST_MAG48</strain>
    </source>
</reference>
<evidence type="ECO:0000313" key="1">
    <source>
        <dbReference type="EMBL" id="CAA9319986.1"/>
    </source>
</evidence>
<sequence>MLLADGVPPHALRARDAGFVLQFPASCCAAHLDRALVLDLSALSALVLSRV</sequence>
<gene>
    <name evidence="1" type="ORF">AVDCRST_MAG48-2584</name>
</gene>
<protein>
    <submittedName>
        <fullName evidence="1">Uncharacterized protein</fullName>
    </submittedName>
</protein>
<proteinExistence type="predicted"/>